<evidence type="ECO:0000259" key="4">
    <source>
        <dbReference type="Pfam" id="PF24809"/>
    </source>
</evidence>
<feature type="repeat" description="ANK" evidence="3">
    <location>
        <begin position="1704"/>
        <end position="1736"/>
    </location>
</feature>
<dbReference type="PROSITE" id="PS50088">
    <property type="entry name" value="ANK_REPEAT"/>
    <property type="match status" value="10"/>
</dbReference>
<feature type="domain" description="DUF7708" evidence="4">
    <location>
        <begin position="68"/>
        <end position="179"/>
    </location>
</feature>
<evidence type="ECO:0000256" key="1">
    <source>
        <dbReference type="ARBA" id="ARBA00022737"/>
    </source>
</evidence>
<feature type="repeat" description="ANK" evidence="3">
    <location>
        <begin position="1585"/>
        <end position="1617"/>
    </location>
</feature>
<dbReference type="InterPro" id="IPR002110">
    <property type="entry name" value="Ankyrin_rpt"/>
</dbReference>
<dbReference type="SUPFAM" id="SSF48403">
    <property type="entry name" value="Ankyrin repeat"/>
    <property type="match status" value="4"/>
</dbReference>
<feature type="repeat" description="ANK" evidence="3">
    <location>
        <begin position="2007"/>
        <end position="2039"/>
    </location>
</feature>
<feature type="repeat" description="ANK" evidence="3">
    <location>
        <begin position="2085"/>
        <end position="2117"/>
    </location>
</feature>
<keyword evidence="2 3" id="KW-0040">ANK repeat</keyword>
<dbReference type="Gene3D" id="1.25.40.20">
    <property type="entry name" value="Ankyrin repeat-containing domain"/>
    <property type="match status" value="7"/>
</dbReference>
<evidence type="ECO:0000256" key="2">
    <source>
        <dbReference type="ARBA" id="ARBA00023043"/>
    </source>
</evidence>
<dbReference type="SMART" id="SM00248">
    <property type="entry name" value="ANK"/>
    <property type="match status" value="18"/>
</dbReference>
<dbReference type="Pfam" id="PF00023">
    <property type="entry name" value="Ank"/>
    <property type="match status" value="1"/>
</dbReference>
<sequence length="2293" mass="251760">MAAAISLWDKAFDTLGSDVKSVLSSTRSHRRDILQLVLEEAESKRDLAAKKRWKFTTPNNKTMIVRDVLEKITAWVQRFVATGDTVVQYDPGHAALPWAAVRFLLQIAVSEVQMFGALVDDLEHISRMMVRYRAFEKLYLDGSHPDIEEKLQETVNCLYAEILKHLSKAVSFFNEKTFAFTRLSLQSSSTIAEQLFNEIVEWLSVAPYYHHHHFLAQSRLQGAGRWLLNHEGFVNWESSSSSSLLLIHGIPGSGKSTLCSIIIDHLLSNGTANANSSMAPFGYFYCANPGSERMRRTVDDVMRTILFQLAIDSSDRTKLRDVLSEEYKHQILRSRAGKLDLPRLKLQNTRKRLRSGLLAGAGEMFLWAKLQIDRISRETIEDDVVIALQNESPKDINSLYQRVLVEISEAGPSSRDIAFKVLSWVLYMREPLTPPAFLAALRISHGSSLSLRQALTTCFNLVILDTACSVVRFTHQSVQDFLVQHSDFTPAEAHCLLASCCLEVSALGRDPASDQGFEIPSDDLYVYASMFWPVHAESSLCLDQSMAQTKALNRQIIEFIFDEEWELTLAFELWIESIREIVILLPTDHAMRMKLEAIPANDAAVLSLLSAFDIYDILVTILSLNKAWDIDIQNELGQTPIYLASTFGHPNTVNLLVQHDARVDVEGGGKGSPLHSACYWGHLTVVQILLVKGAQLSCGSVFKSAYDAAIHGGKEDVAMFLIEIDALIETYEQALAEAALMGFTRVVQKLQNFSLWRSGENQNVPKTLKYRKAVEGGQVGILRQLLKRNTSILQLLGPDAIALATAYNQKNMVEYLLDQKMDLEAQGDFGSPLRTACLLNHLSIARLLLDRGAQINATGPLGHALQAAALRGNSAMVKILVHEGADFYQKSGSYGSALQAAAYHGHLDTVDLLLDACWQGEALQAAEALQSAAEGGQPDVLMLISRRHKHILPPKMRGRLLAAPVTPWQGRVLDWHLGRAPYYGTERFEQPNLLTNAAASGHDLTVKWLLDHQHGSLSGFDLWSEIPGAIVAASEKHYMAVLYILFDYISNEGNRNLLELNQENTDSDVNNALALASKQLSDNEVIDLGRKYRTAANKYSTAEVNARDVNEDFSVSCVTENKYLADSILSSEHQKSLSAADVDGCLQLCGLHGQTGMARLILDSMVLQDRIPLSGVEAFVAAAAGDAVDSMQLFLARWSELRTVDEALGRALVVASDLGQVAAVRYLAVDLGVNVNLHAPDIGFGPLLNDNGERLQVVRNPEQACSRQIISPLQAGLQGYAYKFSLDNKPNGIEHSRLKATKSVKGGGKDQQEEAINLLLQRGAHPNDLGGQRMYPIHITAKYCPENILHSLIIAGADVSLRGLDAPSKTDIGGSGSDGPSETSPMYGISWVRSPTPELPSFAEARQLTFHSTETPLFEVAGRRAPGSHVRHLVLAAALPQEEAGERARLMVQMFSHVPHDSTPRLYEGTRYFNEERREENYGFFAYDSPPQNFFSKGPGAILEILMDHVPAIITMDPKWEFFLQMAVSLGRDDLTSCLISCEINANAVSEGGGTCLQIAARYGHVKTAQTLLEAGADVNATGGEDFTALRAALRNGNHAVANLLLGYGADVRIEPSPESGSKMQSTLQLAVRTANVDCVSCIFANGASLPLHTSEDYEHPLIIAARRGYLQIVEFLIGVGAPVNVVGKVSEDRNFAWFNLRPKSGTPLHAAVLSGHLDVIDLLLNVGADIEATNGVFATPLTTAASKGNAAVARHLVEAGASVDDGVALDEAIQLEYIDVVEVIAHAGPVPLRAVTTACKGGNVDVIQLLLDKLSSDGTTTAEAILDFAFAARGLEQPVTDLLLEYAEPTPSQFIQVCKTGSAAAVEHLLRRDYFDANTLCKASGNSPLQFACLHLRAEVVEVLLAHGADVDFKSTCHGTPLDTALETCAAPILRFLNSENLSRSIEDLSLPQLLPTRGFVVCMDAQCDRATYEAYQERRKSLEDCENIANLLIAQGADVIRPIKHLGTPLHFACLLGLGQIVEALLDKGMDINATAGQFGTPLLAAIQPPEVLYRPWPSSEAKYDVAVLILKHHPDLNYIHIEYGTALHHACRLRNGRLLEELLKHGADATVKDANGVTSLTLALEIESRLSNSILLKDNTERHYDKHSHSHDSESSDSIVTLDDEYSPLNDILNFSNSISISDQDILKASRMPETISIRVLSRLLCLDQRKLASSSTQPIDAVELLFQHDLSVKVTMDIFLHIIQTGEEVPLRLLDLYEVYGKPLPPKDDIHAALDNVSDSRRVFMKDKV</sequence>
<protein>
    <submittedName>
        <fullName evidence="6">Multiple ankyrin repeats single kh domain-containing protein</fullName>
    </submittedName>
</protein>
<dbReference type="InterPro" id="IPR036770">
    <property type="entry name" value="Ankyrin_rpt-contain_sf"/>
</dbReference>
<accession>A0AAD9Y6M2</accession>
<dbReference type="Proteomes" id="UP001281614">
    <property type="component" value="Unassembled WGS sequence"/>
</dbReference>
<evidence type="ECO:0000313" key="7">
    <source>
        <dbReference type="Proteomes" id="UP001281614"/>
    </source>
</evidence>
<feature type="repeat" description="ANK" evidence="3">
    <location>
        <begin position="1552"/>
        <end position="1584"/>
    </location>
</feature>
<evidence type="ECO:0000256" key="3">
    <source>
        <dbReference type="PROSITE-ProRule" id="PRU00023"/>
    </source>
</evidence>
<feature type="repeat" description="ANK" evidence="3">
    <location>
        <begin position="636"/>
        <end position="668"/>
    </location>
</feature>
<dbReference type="Pfam" id="PF24883">
    <property type="entry name" value="NPHP3_N"/>
    <property type="match status" value="1"/>
</dbReference>
<dbReference type="InterPro" id="IPR056125">
    <property type="entry name" value="DUF7708"/>
</dbReference>
<dbReference type="Gene3D" id="3.40.50.300">
    <property type="entry name" value="P-loop containing nucleotide triphosphate hydrolases"/>
    <property type="match status" value="1"/>
</dbReference>
<proteinExistence type="predicted"/>
<organism evidence="6 7">
    <name type="scientific">Colletotrichum kahawae</name>
    <name type="common">Coffee berry disease fungus</name>
    <dbReference type="NCBI Taxonomy" id="34407"/>
    <lineage>
        <taxon>Eukaryota</taxon>
        <taxon>Fungi</taxon>
        <taxon>Dikarya</taxon>
        <taxon>Ascomycota</taxon>
        <taxon>Pezizomycotina</taxon>
        <taxon>Sordariomycetes</taxon>
        <taxon>Hypocreomycetidae</taxon>
        <taxon>Glomerellales</taxon>
        <taxon>Glomerellaceae</taxon>
        <taxon>Colletotrichum</taxon>
        <taxon>Colletotrichum gloeosporioides species complex</taxon>
    </lineage>
</organism>
<dbReference type="PROSITE" id="PS50297">
    <property type="entry name" value="ANK_REP_REGION"/>
    <property type="match status" value="10"/>
</dbReference>
<comment type="caution">
    <text evidence="6">The sequence shown here is derived from an EMBL/GenBank/DDBJ whole genome shotgun (WGS) entry which is preliminary data.</text>
</comment>
<dbReference type="InterPro" id="IPR051165">
    <property type="entry name" value="Multifunctional_ANK_Repeat"/>
</dbReference>
<dbReference type="Pfam" id="PF13606">
    <property type="entry name" value="Ank_3"/>
    <property type="match status" value="1"/>
</dbReference>
<dbReference type="Pfam" id="PF24809">
    <property type="entry name" value="DUF7708"/>
    <property type="match status" value="1"/>
</dbReference>
<dbReference type="PANTHER" id="PTHR24123">
    <property type="entry name" value="ANKYRIN REPEAT-CONTAINING"/>
    <property type="match status" value="1"/>
</dbReference>
<dbReference type="InterPro" id="IPR056884">
    <property type="entry name" value="NPHP3-like_N"/>
</dbReference>
<feature type="repeat" description="ANK" evidence="3">
    <location>
        <begin position="669"/>
        <end position="701"/>
    </location>
</feature>
<keyword evidence="7" id="KW-1185">Reference proteome</keyword>
<dbReference type="PRINTS" id="PR01415">
    <property type="entry name" value="ANKYRIN"/>
</dbReference>
<feature type="repeat" description="ANK" evidence="3">
    <location>
        <begin position="1657"/>
        <end position="1689"/>
    </location>
</feature>
<evidence type="ECO:0000259" key="5">
    <source>
        <dbReference type="Pfam" id="PF24883"/>
    </source>
</evidence>
<dbReference type="Pfam" id="PF12796">
    <property type="entry name" value="Ank_2"/>
    <property type="match status" value="6"/>
</dbReference>
<evidence type="ECO:0000313" key="6">
    <source>
        <dbReference type="EMBL" id="KAK2744182.1"/>
    </source>
</evidence>
<gene>
    <name evidence="6" type="ORF">CKAH01_18349</name>
</gene>
<feature type="repeat" description="ANK" evidence="3">
    <location>
        <begin position="828"/>
        <end position="860"/>
    </location>
</feature>
<feature type="repeat" description="ANK" evidence="3">
    <location>
        <begin position="1885"/>
        <end position="1917"/>
    </location>
</feature>
<reference evidence="6" key="1">
    <citation type="submission" date="2023-02" db="EMBL/GenBank/DDBJ databases">
        <title>Colletotrichum kahawae CIFC_Que2 genome sequencing and assembly.</title>
        <authorList>
            <person name="Baroncelli R."/>
        </authorList>
    </citation>
    <scope>NUCLEOTIDE SEQUENCE</scope>
    <source>
        <strain evidence="6">CIFC_Que2</strain>
    </source>
</reference>
<dbReference type="InterPro" id="IPR027417">
    <property type="entry name" value="P-loop_NTPase"/>
</dbReference>
<name>A0AAD9Y6M2_COLKA</name>
<feature type="domain" description="Nephrocystin 3-like N-terminal" evidence="5">
    <location>
        <begin position="222"/>
        <end position="330"/>
    </location>
</feature>
<dbReference type="EMBL" id="VYYT01000313">
    <property type="protein sequence ID" value="KAK2744182.1"/>
    <property type="molecule type" value="Genomic_DNA"/>
</dbReference>
<dbReference type="SUPFAM" id="SSF52540">
    <property type="entry name" value="P-loop containing nucleoside triphosphate hydrolases"/>
    <property type="match status" value="1"/>
</dbReference>
<keyword evidence="1" id="KW-0677">Repeat</keyword>
<dbReference type="PANTHER" id="PTHR24123:SF33">
    <property type="entry name" value="PROTEIN HOS4"/>
    <property type="match status" value="1"/>
</dbReference>